<name>A0A2M7U206_9BACT</name>
<dbReference type="InterPro" id="IPR038570">
    <property type="entry name" value="HicA_sf"/>
</dbReference>
<dbReference type="GO" id="GO:0004519">
    <property type="term" value="F:endonuclease activity"/>
    <property type="evidence" value="ECO:0007669"/>
    <property type="project" value="UniProtKB-KW"/>
</dbReference>
<organism evidence="8 9">
    <name type="scientific">Candidatus Roizmanbacteria bacterium CG_4_10_14_0_2_um_filter_39_13</name>
    <dbReference type="NCBI Taxonomy" id="1974825"/>
    <lineage>
        <taxon>Bacteria</taxon>
        <taxon>Candidatus Roizmaniibacteriota</taxon>
    </lineage>
</organism>
<protein>
    <recommendedName>
        <fullName evidence="10">Type II toxin-antitoxin system HicA family toxin</fullName>
    </recommendedName>
</protein>
<evidence type="ECO:0008006" key="10">
    <source>
        <dbReference type="Google" id="ProtNLM"/>
    </source>
</evidence>
<dbReference type="EMBL" id="PFOB01000001">
    <property type="protein sequence ID" value="PIZ64134.1"/>
    <property type="molecule type" value="Genomic_DNA"/>
</dbReference>
<evidence type="ECO:0000313" key="9">
    <source>
        <dbReference type="Proteomes" id="UP000228503"/>
    </source>
</evidence>
<comment type="caution">
    <text evidence="8">The sequence shown here is derived from an EMBL/GenBank/DDBJ whole genome shotgun (WGS) entry which is preliminary data.</text>
</comment>
<dbReference type="AlphaFoldDB" id="A0A2M7U206"/>
<evidence type="ECO:0000256" key="3">
    <source>
        <dbReference type="ARBA" id="ARBA00022722"/>
    </source>
</evidence>
<evidence type="ECO:0000256" key="1">
    <source>
        <dbReference type="ARBA" id="ARBA00006620"/>
    </source>
</evidence>
<reference evidence="9" key="1">
    <citation type="submission" date="2017-09" db="EMBL/GenBank/DDBJ databases">
        <title>Depth-based differentiation of microbial function through sediment-hosted aquifers and enrichment of novel symbionts in the deep terrestrial subsurface.</title>
        <authorList>
            <person name="Probst A.J."/>
            <person name="Ladd B."/>
            <person name="Jarett J.K."/>
            <person name="Geller-Mcgrath D.E."/>
            <person name="Sieber C.M.K."/>
            <person name="Emerson J.B."/>
            <person name="Anantharaman K."/>
            <person name="Thomas B.C."/>
            <person name="Malmstrom R."/>
            <person name="Stieglmeier M."/>
            <person name="Klingl A."/>
            <person name="Woyke T."/>
            <person name="Ryan C.M."/>
            <person name="Banfield J.F."/>
        </authorList>
    </citation>
    <scope>NUCLEOTIDE SEQUENCE [LARGE SCALE GENOMIC DNA]</scope>
</reference>
<dbReference type="GO" id="GO:0003729">
    <property type="term" value="F:mRNA binding"/>
    <property type="evidence" value="ECO:0007669"/>
    <property type="project" value="InterPro"/>
</dbReference>
<keyword evidence="4" id="KW-0255">Endonuclease</keyword>
<dbReference type="Gene3D" id="3.30.920.30">
    <property type="entry name" value="Hypothetical protein"/>
    <property type="match status" value="1"/>
</dbReference>
<keyword evidence="3" id="KW-0540">Nuclease</keyword>
<keyword evidence="6" id="KW-0694">RNA-binding</keyword>
<evidence type="ECO:0000256" key="4">
    <source>
        <dbReference type="ARBA" id="ARBA00022759"/>
    </source>
</evidence>
<evidence type="ECO:0000256" key="5">
    <source>
        <dbReference type="ARBA" id="ARBA00022801"/>
    </source>
</evidence>
<sequence length="87" mass="10168">MKILFGHYELCKCLDKLGFVPEKQHGTSHVKFSTPKGHTVPKGSRPFIIVIYNKKQYHPHTCSSYLRQIVQLGFDRDIVITYLQDQY</sequence>
<keyword evidence="7" id="KW-0346">Stress response</keyword>
<proteinExistence type="inferred from homology"/>
<dbReference type="Proteomes" id="UP000228503">
    <property type="component" value="Unassembled WGS sequence"/>
</dbReference>
<evidence type="ECO:0000256" key="2">
    <source>
        <dbReference type="ARBA" id="ARBA00022649"/>
    </source>
</evidence>
<keyword evidence="2" id="KW-1277">Toxin-antitoxin system</keyword>
<dbReference type="GO" id="GO:0016787">
    <property type="term" value="F:hydrolase activity"/>
    <property type="evidence" value="ECO:0007669"/>
    <property type="project" value="UniProtKB-KW"/>
</dbReference>
<dbReference type="InterPro" id="IPR012933">
    <property type="entry name" value="HicA_mRNA_interferase"/>
</dbReference>
<evidence type="ECO:0000256" key="6">
    <source>
        <dbReference type="ARBA" id="ARBA00022884"/>
    </source>
</evidence>
<gene>
    <name evidence="8" type="ORF">COY16_00015</name>
</gene>
<comment type="similarity">
    <text evidence="1">Belongs to the HicA mRNA interferase family.</text>
</comment>
<keyword evidence="5" id="KW-0378">Hydrolase</keyword>
<dbReference type="SUPFAM" id="SSF54786">
    <property type="entry name" value="YcfA/nrd intein domain"/>
    <property type="match status" value="1"/>
</dbReference>
<evidence type="ECO:0000313" key="8">
    <source>
        <dbReference type="EMBL" id="PIZ64134.1"/>
    </source>
</evidence>
<accession>A0A2M7U206</accession>
<evidence type="ECO:0000256" key="7">
    <source>
        <dbReference type="ARBA" id="ARBA00023016"/>
    </source>
</evidence>
<dbReference type="Pfam" id="PF07927">
    <property type="entry name" value="HicA_toxin"/>
    <property type="match status" value="1"/>
</dbReference>